<protein>
    <submittedName>
        <fullName evidence="5">Helix-turn-helix domain-containing protein</fullName>
    </submittedName>
</protein>
<dbReference type="SMART" id="SM00342">
    <property type="entry name" value="HTH_ARAC"/>
    <property type="match status" value="1"/>
</dbReference>
<keyword evidence="2" id="KW-0238">DNA-binding</keyword>
<proteinExistence type="predicted"/>
<keyword evidence="6" id="KW-1185">Reference proteome</keyword>
<dbReference type="AlphaFoldDB" id="A0A845SKY3"/>
<evidence type="ECO:0000313" key="6">
    <source>
        <dbReference type="Proteomes" id="UP000461443"/>
    </source>
</evidence>
<accession>A0A845SKY3</accession>
<dbReference type="InterPro" id="IPR018060">
    <property type="entry name" value="HTH_AraC"/>
</dbReference>
<dbReference type="PRINTS" id="PR00032">
    <property type="entry name" value="HTHARAC"/>
</dbReference>
<organism evidence="5 6">
    <name type="scientific">Acerihabitans arboris</name>
    <dbReference type="NCBI Taxonomy" id="2691583"/>
    <lineage>
        <taxon>Bacteria</taxon>
        <taxon>Pseudomonadati</taxon>
        <taxon>Pseudomonadota</taxon>
        <taxon>Gammaproteobacteria</taxon>
        <taxon>Enterobacterales</taxon>
        <taxon>Pectobacteriaceae</taxon>
        <taxon>Acerihabitans</taxon>
    </lineage>
</organism>
<sequence length="248" mass="28618">MNVLQFILFKNCGALNHEGEMHVIPKNHIVVADESVFSIEKNSDDFVFVTCYPINLLPLYQDLISQAAEALPFKPFMRGIYKTFPIGDSIIESTEKLMAMEKNFPACFLYLYCLGIDKIFFSSLLYQFIGFNLHNTLLDFFEENYVNQWAVSRYAKELGITTHKLNVIFHQKYGMPVKQWLMEKRLKKGGELLLATSMRVADIAKECGFSNHAHFTSLFRRRFQICPSLFRAALKQVCSGYDSNLTNM</sequence>
<dbReference type="SUPFAM" id="SSF46689">
    <property type="entry name" value="Homeodomain-like"/>
    <property type="match status" value="1"/>
</dbReference>
<reference evidence="5 6" key="1">
    <citation type="submission" date="2019-12" db="EMBL/GenBank/DDBJ databases">
        <authorList>
            <person name="Lee S.D."/>
        </authorList>
    </citation>
    <scope>NUCLEOTIDE SEQUENCE [LARGE SCALE GENOMIC DNA]</scope>
    <source>
        <strain evidence="5 6">SAP-6</strain>
    </source>
</reference>
<evidence type="ECO:0000256" key="2">
    <source>
        <dbReference type="ARBA" id="ARBA00023125"/>
    </source>
</evidence>
<dbReference type="InterPro" id="IPR009057">
    <property type="entry name" value="Homeodomain-like_sf"/>
</dbReference>
<evidence type="ECO:0000259" key="4">
    <source>
        <dbReference type="PROSITE" id="PS01124"/>
    </source>
</evidence>
<reference evidence="5 6" key="2">
    <citation type="submission" date="2020-02" db="EMBL/GenBank/DDBJ databases">
        <title>The new genus of Enterobacteriales.</title>
        <authorList>
            <person name="Kim I.S."/>
        </authorList>
    </citation>
    <scope>NUCLEOTIDE SEQUENCE [LARGE SCALE GENOMIC DNA]</scope>
    <source>
        <strain evidence="5 6">SAP-6</strain>
    </source>
</reference>
<keyword evidence="3" id="KW-0804">Transcription</keyword>
<comment type="caution">
    <text evidence="5">The sequence shown here is derived from an EMBL/GenBank/DDBJ whole genome shotgun (WGS) entry which is preliminary data.</text>
</comment>
<name>A0A845SKY3_9GAMM</name>
<evidence type="ECO:0000313" key="5">
    <source>
        <dbReference type="EMBL" id="NDL61965.1"/>
    </source>
</evidence>
<dbReference type="Proteomes" id="UP000461443">
    <property type="component" value="Unassembled WGS sequence"/>
</dbReference>
<dbReference type="EMBL" id="WUBS01000002">
    <property type="protein sequence ID" value="NDL61965.1"/>
    <property type="molecule type" value="Genomic_DNA"/>
</dbReference>
<dbReference type="PROSITE" id="PS01124">
    <property type="entry name" value="HTH_ARAC_FAMILY_2"/>
    <property type="match status" value="1"/>
</dbReference>
<dbReference type="InterPro" id="IPR020449">
    <property type="entry name" value="Tscrpt_reg_AraC-type_HTH"/>
</dbReference>
<gene>
    <name evidence="5" type="ORF">GRH90_04215</name>
</gene>
<keyword evidence="1" id="KW-0805">Transcription regulation</keyword>
<feature type="domain" description="HTH araC/xylS-type" evidence="4">
    <location>
        <begin position="135"/>
        <end position="233"/>
    </location>
</feature>
<evidence type="ECO:0000256" key="3">
    <source>
        <dbReference type="ARBA" id="ARBA00023163"/>
    </source>
</evidence>
<evidence type="ECO:0000256" key="1">
    <source>
        <dbReference type="ARBA" id="ARBA00023015"/>
    </source>
</evidence>
<dbReference type="PANTHER" id="PTHR43280:SF13">
    <property type="entry name" value="HTH-TYPE TRANSCRIPTIONAL ACTIVATOR RHAR"/>
    <property type="match status" value="1"/>
</dbReference>
<dbReference type="RefSeq" id="WP_162364633.1">
    <property type="nucleotide sequence ID" value="NZ_WUBS01000002.1"/>
</dbReference>
<dbReference type="PANTHER" id="PTHR43280">
    <property type="entry name" value="ARAC-FAMILY TRANSCRIPTIONAL REGULATOR"/>
    <property type="match status" value="1"/>
</dbReference>
<dbReference type="Gene3D" id="1.10.10.60">
    <property type="entry name" value="Homeodomain-like"/>
    <property type="match status" value="1"/>
</dbReference>
<dbReference type="Pfam" id="PF12833">
    <property type="entry name" value="HTH_18"/>
    <property type="match status" value="1"/>
</dbReference>
<dbReference type="GO" id="GO:0043565">
    <property type="term" value="F:sequence-specific DNA binding"/>
    <property type="evidence" value="ECO:0007669"/>
    <property type="project" value="InterPro"/>
</dbReference>
<dbReference type="GO" id="GO:0003700">
    <property type="term" value="F:DNA-binding transcription factor activity"/>
    <property type="evidence" value="ECO:0007669"/>
    <property type="project" value="InterPro"/>
</dbReference>